<dbReference type="GO" id="GO:0005886">
    <property type="term" value="C:plasma membrane"/>
    <property type="evidence" value="ECO:0007669"/>
    <property type="project" value="TreeGrafter"/>
</dbReference>
<dbReference type="InParanoid" id="A0A7R8V5T3"/>
<dbReference type="PANTHER" id="PTHR12277:SF81">
    <property type="entry name" value="PROTEIN ABHD13"/>
    <property type="match status" value="1"/>
</dbReference>
<dbReference type="EMBL" id="LR899014">
    <property type="protein sequence ID" value="CAD7093410.1"/>
    <property type="molecule type" value="Genomic_DNA"/>
</dbReference>
<reference evidence="4 5" key="1">
    <citation type="submission" date="2020-11" db="EMBL/GenBank/DDBJ databases">
        <authorList>
            <person name="Wallbank WR R."/>
            <person name="Pardo Diaz C."/>
            <person name="Kozak K."/>
            <person name="Martin S."/>
            <person name="Jiggins C."/>
            <person name="Moest M."/>
            <person name="Warren A I."/>
            <person name="Generalovic N T."/>
            <person name="Byers J.R.P. K."/>
            <person name="Montejo-Kovacevich G."/>
            <person name="Yen C E."/>
        </authorList>
    </citation>
    <scope>NUCLEOTIDE SEQUENCE [LARGE SCALE GENOMIC DNA]</scope>
</reference>
<dbReference type="PANTHER" id="PTHR12277">
    <property type="entry name" value="ALPHA/BETA HYDROLASE DOMAIN-CONTAINING PROTEIN"/>
    <property type="match status" value="1"/>
</dbReference>
<protein>
    <recommendedName>
        <fullName evidence="1">Protein ABHD13</fullName>
    </recommendedName>
    <alternativeName>
        <fullName evidence="2">Alpha/beta hydrolase domain-containing protein 13</fullName>
    </alternativeName>
</protein>
<dbReference type="SUPFAM" id="SSF53474">
    <property type="entry name" value="alpha/beta-Hydrolases"/>
    <property type="match status" value="1"/>
</dbReference>
<dbReference type="Proteomes" id="UP000594454">
    <property type="component" value="Chromosome 6"/>
</dbReference>
<gene>
    <name evidence="4" type="ORF">HERILL_LOCUS15695</name>
</gene>
<name>A0A7R8V5T3_HERIL</name>
<dbReference type="GO" id="GO:0008474">
    <property type="term" value="F:palmitoyl-(protein) hydrolase activity"/>
    <property type="evidence" value="ECO:0007669"/>
    <property type="project" value="TreeGrafter"/>
</dbReference>
<dbReference type="GO" id="GO:0010008">
    <property type="term" value="C:endosome membrane"/>
    <property type="evidence" value="ECO:0007669"/>
    <property type="project" value="TreeGrafter"/>
</dbReference>
<dbReference type="InterPro" id="IPR000073">
    <property type="entry name" value="AB_hydrolase_1"/>
</dbReference>
<proteinExistence type="predicted"/>
<dbReference type="Gene3D" id="3.40.50.1820">
    <property type="entry name" value="alpha/beta hydrolase"/>
    <property type="match status" value="1"/>
</dbReference>
<evidence type="ECO:0000313" key="4">
    <source>
        <dbReference type="EMBL" id="CAD7093410.1"/>
    </source>
</evidence>
<evidence type="ECO:0000256" key="1">
    <source>
        <dbReference type="ARBA" id="ARBA00040125"/>
    </source>
</evidence>
<feature type="domain" description="AB hydrolase-1" evidence="3">
    <location>
        <begin position="122"/>
        <end position="202"/>
    </location>
</feature>
<accession>A0A7R8V5T3</accession>
<dbReference type="OrthoDB" id="446723at2759"/>
<keyword evidence="5" id="KW-1185">Reference proteome</keyword>
<evidence type="ECO:0000256" key="2">
    <source>
        <dbReference type="ARBA" id="ARBA00042701"/>
    </source>
</evidence>
<sequence>MPPPPSYGLRCDIACENQPTNRGEGSRYNGKDKERPNLELAARSQHAEYKMILNDYAPWKFNEEEEKCFDAFYVRTKRGHDIACLYVKCNANAKYTILYSHPNAVDLGILSGYLLGLGQEIKCDIFGYDYAGYGCSSGKPNEQNIYADAEAAYKALREKYSIPREKIILYGQSIGSVPTIYLASIHSVAGVILHSAFMSAIRMLFPKKIRTMCDPYNNLEKVPKITSPVLVIHGTKDDIVKIIHGERIYKHCKNPLPPLWIHGAGHNDVERYEPFIKRLKQLVSGELDGCGKNGFFQRNQERPQ</sequence>
<dbReference type="Pfam" id="PF00561">
    <property type="entry name" value="Abhydrolase_1"/>
    <property type="match status" value="1"/>
</dbReference>
<evidence type="ECO:0000259" key="3">
    <source>
        <dbReference type="Pfam" id="PF00561"/>
    </source>
</evidence>
<dbReference type="AlphaFoldDB" id="A0A7R8V5T3"/>
<dbReference type="InterPro" id="IPR029058">
    <property type="entry name" value="AB_hydrolase_fold"/>
</dbReference>
<evidence type="ECO:0000313" key="5">
    <source>
        <dbReference type="Proteomes" id="UP000594454"/>
    </source>
</evidence>
<organism evidence="4 5">
    <name type="scientific">Hermetia illucens</name>
    <name type="common">Black soldier fly</name>
    <dbReference type="NCBI Taxonomy" id="343691"/>
    <lineage>
        <taxon>Eukaryota</taxon>
        <taxon>Metazoa</taxon>
        <taxon>Ecdysozoa</taxon>
        <taxon>Arthropoda</taxon>
        <taxon>Hexapoda</taxon>
        <taxon>Insecta</taxon>
        <taxon>Pterygota</taxon>
        <taxon>Neoptera</taxon>
        <taxon>Endopterygota</taxon>
        <taxon>Diptera</taxon>
        <taxon>Brachycera</taxon>
        <taxon>Stratiomyomorpha</taxon>
        <taxon>Stratiomyidae</taxon>
        <taxon>Hermetiinae</taxon>
        <taxon>Hermetia</taxon>
    </lineage>
</organism>